<dbReference type="GO" id="GO:0005619">
    <property type="term" value="C:ascospore wall"/>
    <property type="evidence" value="ECO:0007669"/>
    <property type="project" value="TreeGrafter"/>
</dbReference>
<reference evidence="6 8" key="1">
    <citation type="submission" date="2014-06" db="EMBL/GenBank/DDBJ databases">
        <title>Evolutionary Origins and Diversification of the Mycorrhizal Mutualists.</title>
        <authorList>
            <consortium name="DOE Joint Genome Institute"/>
            <consortium name="Mycorrhizal Genomics Consortium"/>
            <person name="Kohler A."/>
            <person name="Kuo A."/>
            <person name="Nagy L.G."/>
            <person name="Floudas D."/>
            <person name="Copeland A."/>
            <person name="Barry K.W."/>
            <person name="Cichocki N."/>
            <person name="Veneault-Fourrey C."/>
            <person name="LaButti K."/>
            <person name="Lindquist E.A."/>
            <person name="Lipzen A."/>
            <person name="Lundell T."/>
            <person name="Morin E."/>
            <person name="Murat C."/>
            <person name="Riley R."/>
            <person name="Ohm R."/>
            <person name="Sun H."/>
            <person name="Tunlid A."/>
            <person name="Henrissat B."/>
            <person name="Grigoriev I.V."/>
            <person name="Hibbett D.S."/>
            <person name="Martin F."/>
        </authorList>
    </citation>
    <scope>NUCLEOTIDE SEQUENCE [LARGE SCALE GENOMIC DNA]</scope>
    <source>
        <strain evidence="6 8">SS14</strain>
    </source>
</reference>
<dbReference type="PANTHER" id="PTHR34292:SF2">
    <property type="entry name" value="OUTER SPORE WALL PROTEIN LDS1"/>
    <property type="match status" value="1"/>
</dbReference>
<evidence type="ECO:0000313" key="8">
    <source>
        <dbReference type="Proteomes" id="UP000054279"/>
    </source>
</evidence>
<comment type="subcellular location">
    <subcellularLocation>
        <location evidence="1">Membrane</location>
        <topology evidence="1">Multi-pass membrane protein</topology>
    </subcellularLocation>
</comment>
<keyword evidence="8" id="KW-1185">Reference proteome</keyword>
<feature type="transmembrane region" description="Helical" evidence="5">
    <location>
        <begin position="44"/>
        <end position="64"/>
    </location>
</feature>
<evidence type="ECO:0000256" key="2">
    <source>
        <dbReference type="ARBA" id="ARBA00022692"/>
    </source>
</evidence>
<dbReference type="PANTHER" id="PTHR34292">
    <property type="entry name" value="OUTER SPORE WALL PROTEIN LDS1"/>
    <property type="match status" value="1"/>
</dbReference>
<accession>A0A0C9VR41</accession>
<dbReference type="InterPro" id="IPR059112">
    <property type="entry name" value="CysZ/EI24"/>
</dbReference>
<feature type="transmembrane region" description="Helical" evidence="5">
    <location>
        <begin position="220"/>
        <end position="243"/>
    </location>
</feature>
<evidence type="ECO:0000256" key="1">
    <source>
        <dbReference type="ARBA" id="ARBA00004141"/>
    </source>
</evidence>
<dbReference type="EMBL" id="KN837144">
    <property type="protein sequence ID" value="KIJ40389.1"/>
    <property type="molecule type" value="Genomic_DNA"/>
</dbReference>
<proteinExistence type="predicted"/>
<name>A0A0C9VR41_SPHS4</name>
<keyword evidence="3 5" id="KW-1133">Transmembrane helix</keyword>
<dbReference type="OrthoDB" id="2107885at2759"/>
<gene>
    <name evidence="7" type="ORF">M422DRAFT_173650</name>
    <name evidence="6" type="ORF">M422DRAFT_173760</name>
</gene>
<evidence type="ECO:0000313" key="6">
    <source>
        <dbReference type="EMBL" id="KIJ40386.1"/>
    </source>
</evidence>
<dbReference type="EMBL" id="KN837144">
    <property type="protein sequence ID" value="KIJ40386.1"/>
    <property type="molecule type" value="Genomic_DNA"/>
</dbReference>
<dbReference type="InterPro" id="IPR052786">
    <property type="entry name" value="Spore_wall_assembly"/>
</dbReference>
<organism evidence="6 8">
    <name type="scientific">Sphaerobolus stellatus (strain SS14)</name>
    <dbReference type="NCBI Taxonomy" id="990650"/>
    <lineage>
        <taxon>Eukaryota</taxon>
        <taxon>Fungi</taxon>
        <taxon>Dikarya</taxon>
        <taxon>Basidiomycota</taxon>
        <taxon>Agaricomycotina</taxon>
        <taxon>Agaricomycetes</taxon>
        <taxon>Phallomycetidae</taxon>
        <taxon>Geastrales</taxon>
        <taxon>Sphaerobolaceae</taxon>
        <taxon>Sphaerobolus</taxon>
    </lineage>
</organism>
<protein>
    <recommendedName>
        <fullName evidence="9">Outer spore wall protein RRT8</fullName>
    </recommendedName>
</protein>
<evidence type="ECO:0000313" key="7">
    <source>
        <dbReference type="EMBL" id="KIJ40389.1"/>
    </source>
</evidence>
<keyword evidence="4 5" id="KW-0472">Membrane</keyword>
<dbReference type="GO" id="GO:0005811">
    <property type="term" value="C:lipid droplet"/>
    <property type="evidence" value="ECO:0007669"/>
    <property type="project" value="TreeGrafter"/>
</dbReference>
<sequence length="266" mass="28942">MSSIQSYIAYLGKLARDAVASGTYLYPIRGISYFIGHPSLYPPLASRILPCTLLTLGVTIPMFLFTYIPQAAILTFVNGPLGPISAIALVLSESTTVVTMLAKAFLLQGALTELFDATLVSEGQEQLVAQGRELKAKGNGREGVHRLGREVMKPLNRFSPAQFIQYLAFLPLNLIPVVGTVAFLIAQGRKSGPGFHTRYYQLKKVDGAQKDQQIQERKGGYIAFGTAAMALNLIPFASIFFTFTSTVGAALWAVDIEKRGDKHPKN</sequence>
<keyword evidence="2 5" id="KW-0812">Transmembrane</keyword>
<feature type="transmembrane region" description="Helical" evidence="5">
    <location>
        <begin position="71"/>
        <end position="91"/>
    </location>
</feature>
<dbReference type="Pfam" id="PF07264">
    <property type="entry name" value="EI24"/>
    <property type="match status" value="1"/>
</dbReference>
<dbReference type="HOGENOM" id="CLU_062645_0_0_1"/>
<feature type="transmembrane region" description="Helical" evidence="5">
    <location>
        <begin position="163"/>
        <end position="186"/>
    </location>
</feature>
<dbReference type="Proteomes" id="UP000054279">
    <property type="component" value="Unassembled WGS sequence"/>
</dbReference>
<evidence type="ECO:0000256" key="3">
    <source>
        <dbReference type="ARBA" id="ARBA00022989"/>
    </source>
</evidence>
<evidence type="ECO:0000256" key="5">
    <source>
        <dbReference type="SAM" id="Phobius"/>
    </source>
</evidence>
<dbReference type="AlphaFoldDB" id="A0A0C9VR41"/>
<evidence type="ECO:0000256" key="4">
    <source>
        <dbReference type="ARBA" id="ARBA00023136"/>
    </source>
</evidence>
<evidence type="ECO:0008006" key="9">
    <source>
        <dbReference type="Google" id="ProtNLM"/>
    </source>
</evidence>